<dbReference type="CDD" id="cd00491">
    <property type="entry name" value="4Oxalocrotonate_Tautomerase"/>
    <property type="match status" value="1"/>
</dbReference>
<dbReference type="EMBL" id="FOAJ01000028">
    <property type="protein sequence ID" value="SEM13202.1"/>
    <property type="molecule type" value="Genomic_DNA"/>
</dbReference>
<dbReference type="Proteomes" id="UP000199120">
    <property type="component" value="Unassembled WGS sequence"/>
</dbReference>
<evidence type="ECO:0000256" key="1">
    <source>
        <dbReference type="ARBA" id="ARBA00006723"/>
    </source>
</evidence>
<dbReference type="GO" id="GO:0016853">
    <property type="term" value="F:isomerase activity"/>
    <property type="evidence" value="ECO:0007669"/>
    <property type="project" value="UniProtKB-UniRule"/>
</dbReference>
<dbReference type="OrthoDB" id="8527422at2"/>
<dbReference type="STRING" id="416943.SAMN05445871_4975"/>
<proteinExistence type="inferred from homology"/>
<comment type="similarity">
    <text evidence="1 4">Belongs to the 4-oxalocrotonate tautomerase family.</text>
</comment>
<feature type="active site" description="Proton acceptor; via imino nitrogen" evidence="3">
    <location>
        <position position="2"/>
    </location>
</feature>
<evidence type="ECO:0000256" key="4">
    <source>
        <dbReference type="RuleBase" id="RU362032"/>
    </source>
</evidence>
<dbReference type="Pfam" id="PF01361">
    <property type="entry name" value="Tautomerase"/>
    <property type="match status" value="1"/>
</dbReference>
<evidence type="ECO:0000259" key="5">
    <source>
        <dbReference type="Pfam" id="PF01361"/>
    </source>
</evidence>
<keyword evidence="7" id="KW-1185">Reference proteome</keyword>
<dbReference type="NCBIfam" id="NF002571">
    <property type="entry name" value="PRK02220.1"/>
    <property type="match status" value="1"/>
</dbReference>
<dbReference type="InterPro" id="IPR018191">
    <property type="entry name" value="4-OT"/>
</dbReference>
<dbReference type="InterPro" id="IPR004370">
    <property type="entry name" value="4-OT-like_dom"/>
</dbReference>
<dbReference type="EC" id="5.3.2.-" evidence="4"/>
<dbReference type="PANTHER" id="PTHR35530:SF1">
    <property type="entry name" value="2-HYDROXYMUCONATE TAUTOMERASE"/>
    <property type="match status" value="1"/>
</dbReference>
<gene>
    <name evidence="6" type="ORF">SAMN05192542_1283</name>
</gene>
<reference evidence="7" key="1">
    <citation type="submission" date="2016-10" db="EMBL/GenBank/DDBJ databases">
        <authorList>
            <person name="Varghese N."/>
            <person name="Submissions S."/>
        </authorList>
    </citation>
    <scope>NUCLEOTIDE SEQUENCE [LARGE SCALE GENOMIC DNA]</scope>
    <source>
        <strain evidence="7">LMG 26416</strain>
    </source>
</reference>
<evidence type="ECO:0000256" key="3">
    <source>
        <dbReference type="PIRSR" id="PIRSR618191-1"/>
    </source>
</evidence>
<dbReference type="NCBIfam" id="TIGR00013">
    <property type="entry name" value="taut"/>
    <property type="match status" value="1"/>
</dbReference>
<name>A0A1H7VV33_9BURK</name>
<accession>A0A1H7VV33</accession>
<dbReference type="AlphaFoldDB" id="A0A1H7VV33"/>
<organism evidence="6 7">
    <name type="scientific">Paraburkholderia caballeronis</name>
    <dbReference type="NCBI Taxonomy" id="416943"/>
    <lineage>
        <taxon>Bacteria</taxon>
        <taxon>Pseudomonadati</taxon>
        <taxon>Pseudomonadota</taxon>
        <taxon>Betaproteobacteria</taxon>
        <taxon>Burkholderiales</taxon>
        <taxon>Burkholderiaceae</taxon>
        <taxon>Paraburkholderia</taxon>
    </lineage>
</organism>
<dbReference type="InterPro" id="IPR014347">
    <property type="entry name" value="Tautomerase/MIF_sf"/>
</dbReference>
<evidence type="ECO:0000256" key="2">
    <source>
        <dbReference type="ARBA" id="ARBA00023235"/>
    </source>
</evidence>
<sequence length="64" mass="7083">MPIARISIMDGRTDEQKAALIAAVTEAIHRSVGAPRENIRVLLDEVPRTQWGIAGKTAHELDRH</sequence>
<keyword evidence="2 4" id="KW-0413">Isomerase</keyword>
<feature type="domain" description="4-oxalocrotonate tautomerase-like" evidence="5">
    <location>
        <begin position="2"/>
        <end position="57"/>
    </location>
</feature>
<dbReference type="Gene3D" id="3.30.429.10">
    <property type="entry name" value="Macrophage Migration Inhibitory Factor"/>
    <property type="match status" value="1"/>
</dbReference>
<dbReference type="SUPFAM" id="SSF55331">
    <property type="entry name" value="Tautomerase/MIF"/>
    <property type="match status" value="1"/>
</dbReference>
<evidence type="ECO:0000313" key="7">
    <source>
        <dbReference type="Proteomes" id="UP000199120"/>
    </source>
</evidence>
<evidence type="ECO:0000313" key="6">
    <source>
        <dbReference type="EMBL" id="SEM13202.1"/>
    </source>
</evidence>
<protein>
    <recommendedName>
        <fullName evidence="4">Tautomerase</fullName>
        <ecNumber evidence="4">5.3.2.-</ecNumber>
    </recommendedName>
</protein>
<dbReference type="RefSeq" id="WP_090550120.1">
    <property type="nucleotide sequence ID" value="NZ_FNSR01000002.1"/>
</dbReference>
<dbReference type="PANTHER" id="PTHR35530">
    <property type="entry name" value="TAUTOMERASE-RELATED"/>
    <property type="match status" value="1"/>
</dbReference>